<feature type="domain" description="Isochorismatase-like" evidence="2">
    <location>
        <begin position="7"/>
        <end position="145"/>
    </location>
</feature>
<protein>
    <submittedName>
        <fullName evidence="3">Cysteine hydrolase</fullName>
    </submittedName>
</protein>
<accession>A0ABT1VQQ6</accession>
<keyword evidence="4" id="KW-1185">Reference proteome</keyword>
<evidence type="ECO:0000313" key="3">
    <source>
        <dbReference type="EMBL" id="MCQ8229873.1"/>
    </source>
</evidence>
<dbReference type="Gene3D" id="3.40.50.850">
    <property type="entry name" value="Isochorismatase-like"/>
    <property type="match status" value="1"/>
</dbReference>
<name>A0ABT1VQQ6_9GAMM</name>
<dbReference type="CDD" id="cd01014">
    <property type="entry name" value="nicotinamidase_related"/>
    <property type="match status" value="1"/>
</dbReference>
<proteinExistence type="predicted"/>
<keyword evidence="3" id="KW-0808">Transferase</keyword>
<sequence>MQPQHKALLVIDMQNGLFHATPAPYAAESVLANINQLIALAHLAHAPVFFARHSGPDGSPFAESGPLTQLIPELQMDASHDRVFVKRYPNCFRETELLSALKSADIQELVIVGMKSEYCVDTTCRAAADLGFRVVLIEDGHTSVDNGVLSAEQIIAHHNQTLAGPFVQLSACVEYSFAV</sequence>
<comment type="caution">
    <text evidence="3">The sequence shown here is derived from an EMBL/GenBank/DDBJ whole genome shotgun (WGS) entry which is preliminary data.</text>
</comment>
<keyword evidence="1 3" id="KW-0378">Hydrolase</keyword>
<dbReference type="GO" id="GO:0016787">
    <property type="term" value="F:hydrolase activity"/>
    <property type="evidence" value="ECO:0007669"/>
    <property type="project" value="UniProtKB-KW"/>
</dbReference>
<dbReference type="RefSeq" id="WP_256698627.1">
    <property type="nucleotide sequence ID" value="NZ_JANIES010000002.1"/>
</dbReference>
<dbReference type="Pfam" id="PF00857">
    <property type="entry name" value="Isochorismatase"/>
    <property type="match status" value="1"/>
</dbReference>
<dbReference type="Proteomes" id="UP001300015">
    <property type="component" value="Unassembled WGS sequence"/>
</dbReference>
<dbReference type="InterPro" id="IPR050272">
    <property type="entry name" value="Isochorismatase-like_hydrls"/>
</dbReference>
<dbReference type="SUPFAM" id="SSF52499">
    <property type="entry name" value="Isochorismatase-like hydrolases"/>
    <property type="match status" value="1"/>
</dbReference>
<dbReference type="InterPro" id="IPR036380">
    <property type="entry name" value="Isochorismatase-like_sf"/>
</dbReference>
<dbReference type="EMBL" id="JANIET010000002">
    <property type="protein sequence ID" value="MCQ8229873.1"/>
    <property type="molecule type" value="Genomic_DNA"/>
</dbReference>
<reference evidence="3 4" key="1">
    <citation type="submission" date="2022-07" db="EMBL/GenBank/DDBJ databases">
        <title>Pantoea trifolii sp. nov. isolated from root nodules of Trifolium rubens.</title>
        <authorList>
            <person name="Kalita M."/>
            <person name="Wdowiak-Wrobel S."/>
            <person name="Marek-Kozaczuk M."/>
            <person name="Palusinska-Szysz M."/>
            <person name="Sokolowski W."/>
            <person name="Coutinho T."/>
            <person name="Hlahane L."/>
        </authorList>
    </citation>
    <scope>NUCLEOTIDE SEQUENCE [LARGE SCALE GENOMIC DNA]</scope>
    <source>
        <strain evidence="3 4">MMK2</strain>
    </source>
</reference>
<gene>
    <name evidence="3" type="ORF">NQH49_20665</name>
</gene>
<dbReference type="GO" id="GO:0016757">
    <property type="term" value="F:glycosyltransferase activity"/>
    <property type="evidence" value="ECO:0007669"/>
    <property type="project" value="UniProtKB-KW"/>
</dbReference>
<dbReference type="PANTHER" id="PTHR43540">
    <property type="entry name" value="PEROXYUREIDOACRYLATE/UREIDOACRYLATE AMIDOHYDROLASE-RELATED"/>
    <property type="match status" value="1"/>
</dbReference>
<evidence type="ECO:0000259" key="2">
    <source>
        <dbReference type="Pfam" id="PF00857"/>
    </source>
</evidence>
<evidence type="ECO:0000313" key="4">
    <source>
        <dbReference type="Proteomes" id="UP001300015"/>
    </source>
</evidence>
<dbReference type="InterPro" id="IPR000868">
    <property type="entry name" value="Isochorismatase-like_dom"/>
</dbReference>
<evidence type="ECO:0000256" key="1">
    <source>
        <dbReference type="ARBA" id="ARBA00022801"/>
    </source>
</evidence>
<organism evidence="3 4">
    <name type="scientific">Pantoea trifolii</name>
    <dbReference type="NCBI Taxonomy" id="2968030"/>
    <lineage>
        <taxon>Bacteria</taxon>
        <taxon>Pseudomonadati</taxon>
        <taxon>Pseudomonadota</taxon>
        <taxon>Gammaproteobacteria</taxon>
        <taxon>Enterobacterales</taxon>
        <taxon>Erwiniaceae</taxon>
        <taxon>Pantoea</taxon>
    </lineage>
</organism>
<keyword evidence="3" id="KW-0328">Glycosyltransferase</keyword>
<dbReference type="PANTHER" id="PTHR43540:SF14">
    <property type="entry name" value="ISOCHORISMATASE"/>
    <property type="match status" value="1"/>
</dbReference>